<dbReference type="PANTHER" id="PTHR14948">
    <property type="entry name" value="NG5"/>
    <property type="match status" value="1"/>
</dbReference>
<evidence type="ECO:0000313" key="9">
    <source>
        <dbReference type="Proteomes" id="UP000664859"/>
    </source>
</evidence>
<evidence type="ECO:0000256" key="5">
    <source>
        <dbReference type="ARBA" id="ARBA00023136"/>
    </source>
</evidence>
<comment type="caution">
    <text evidence="8">The sequence shown here is derived from an EMBL/GenBank/DDBJ whole genome shotgun (WGS) entry which is preliminary data.</text>
</comment>
<evidence type="ECO:0000256" key="6">
    <source>
        <dbReference type="SAM" id="MobiDB-lite"/>
    </source>
</evidence>
<comment type="similarity">
    <text evidence="2">Belongs to the CD225/Dispanin family.</text>
</comment>
<dbReference type="InterPro" id="IPR051423">
    <property type="entry name" value="CD225/Dispanin"/>
</dbReference>
<dbReference type="AlphaFoldDB" id="A0A835YJY0"/>
<dbReference type="InterPro" id="IPR007593">
    <property type="entry name" value="CD225/Dispanin_fam"/>
</dbReference>
<evidence type="ECO:0000256" key="2">
    <source>
        <dbReference type="ARBA" id="ARBA00006843"/>
    </source>
</evidence>
<evidence type="ECO:0000256" key="1">
    <source>
        <dbReference type="ARBA" id="ARBA00004370"/>
    </source>
</evidence>
<proteinExistence type="inferred from homology"/>
<name>A0A835YJY0_9STRA</name>
<dbReference type="EMBL" id="JAFCMP010000536">
    <property type="protein sequence ID" value="KAG5176520.1"/>
    <property type="molecule type" value="Genomic_DNA"/>
</dbReference>
<dbReference type="GO" id="GO:0016020">
    <property type="term" value="C:membrane"/>
    <property type="evidence" value="ECO:0007669"/>
    <property type="project" value="UniProtKB-SubCell"/>
</dbReference>
<feature type="region of interest" description="Disordered" evidence="6">
    <location>
        <begin position="141"/>
        <end position="164"/>
    </location>
</feature>
<feature type="transmembrane region" description="Helical" evidence="7">
    <location>
        <begin position="100"/>
        <end position="122"/>
    </location>
</feature>
<evidence type="ECO:0000256" key="4">
    <source>
        <dbReference type="ARBA" id="ARBA00022989"/>
    </source>
</evidence>
<protein>
    <submittedName>
        <fullName evidence="8">Interferon-induced transmembrane protein-domain-containing protein</fullName>
    </submittedName>
</protein>
<reference evidence="8" key="1">
    <citation type="submission" date="2021-02" db="EMBL/GenBank/DDBJ databases">
        <title>First Annotated Genome of the Yellow-green Alga Tribonema minus.</title>
        <authorList>
            <person name="Mahan K.M."/>
        </authorList>
    </citation>
    <scope>NUCLEOTIDE SEQUENCE</scope>
    <source>
        <strain evidence="8">UTEX B ZZ1240</strain>
    </source>
</reference>
<evidence type="ECO:0000256" key="7">
    <source>
        <dbReference type="SAM" id="Phobius"/>
    </source>
</evidence>
<organism evidence="8 9">
    <name type="scientific">Tribonema minus</name>
    <dbReference type="NCBI Taxonomy" id="303371"/>
    <lineage>
        <taxon>Eukaryota</taxon>
        <taxon>Sar</taxon>
        <taxon>Stramenopiles</taxon>
        <taxon>Ochrophyta</taxon>
        <taxon>PX clade</taxon>
        <taxon>Xanthophyceae</taxon>
        <taxon>Tribonematales</taxon>
        <taxon>Tribonemataceae</taxon>
        <taxon>Tribonema</taxon>
    </lineage>
</organism>
<evidence type="ECO:0000256" key="3">
    <source>
        <dbReference type="ARBA" id="ARBA00022692"/>
    </source>
</evidence>
<accession>A0A835YJY0</accession>
<comment type="subcellular location">
    <subcellularLocation>
        <location evidence="1">Membrane</location>
    </subcellularLocation>
</comment>
<keyword evidence="5 7" id="KW-0472">Membrane</keyword>
<evidence type="ECO:0000313" key="8">
    <source>
        <dbReference type="EMBL" id="KAG5176520.1"/>
    </source>
</evidence>
<keyword evidence="4 7" id="KW-1133">Transmembrane helix</keyword>
<feature type="transmembrane region" description="Helical" evidence="7">
    <location>
        <begin position="56"/>
        <end position="79"/>
    </location>
</feature>
<keyword evidence="3 7" id="KW-0812">Transmembrane</keyword>
<keyword evidence="9" id="KW-1185">Reference proteome</keyword>
<feature type="compositionally biased region" description="Low complexity" evidence="6">
    <location>
        <begin position="141"/>
        <end position="155"/>
    </location>
</feature>
<dbReference type="Pfam" id="PF04505">
    <property type="entry name" value="CD225"/>
    <property type="match status" value="1"/>
</dbReference>
<sequence length="164" mass="17053">MMHGNKYKGEQPAPVATVVGEPMYDQAETGTVQHPVGMNQQQPYGLNPTPPRYTCASWFTCLCCCWPVGLAAVLTSCVTRDKIRKGDAVGAQKCSRITRILIILATVLGIMMFIAAALGGGIGGTRGRGGNNNVNGNSYSNSQLSSSLSSSNSVNGGNGVNGGK</sequence>
<dbReference type="PANTHER" id="PTHR14948:SF25">
    <property type="entry name" value="DUF4190 DOMAIN-CONTAINING PROTEIN"/>
    <property type="match status" value="1"/>
</dbReference>
<dbReference type="OrthoDB" id="6083617at2759"/>
<gene>
    <name evidence="8" type="ORF">JKP88DRAFT_347121</name>
</gene>
<dbReference type="Proteomes" id="UP000664859">
    <property type="component" value="Unassembled WGS sequence"/>
</dbReference>